<evidence type="ECO:0000313" key="3">
    <source>
        <dbReference type="Proteomes" id="UP000253507"/>
    </source>
</evidence>
<dbReference type="Pfam" id="PF19690">
    <property type="entry name" value="DUF6191"/>
    <property type="match status" value="1"/>
</dbReference>
<feature type="compositionally biased region" description="Basic and acidic residues" evidence="1">
    <location>
        <begin position="15"/>
        <end position="27"/>
    </location>
</feature>
<gene>
    <name evidence="2" type="ORF">DQ392_14290</name>
</gene>
<dbReference type="OrthoDB" id="4870973at2"/>
<sequence length="100" mass="10580">MFNLLEQLFAPHRKHTDDERQRLEHTRVQAGSTDPGAGPIDLSSGHVLIRPPAPRAGAEPPAPRATRADGPAGPLSEPTDRPCRSADRPGHGATPRGGQA</sequence>
<dbReference type="InterPro" id="IPR045684">
    <property type="entry name" value="DUF6191"/>
</dbReference>
<dbReference type="AlphaFoldDB" id="A0A367EK56"/>
<protein>
    <submittedName>
        <fullName evidence="2">Uncharacterized protein</fullName>
    </submittedName>
</protein>
<dbReference type="EMBL" id="QOIM01000033">
    <property type="protein sequence ID" value="RCG18498.1"/>
    <property type="molecule type" value="Genomic_DNA"/>
</dbReference>
<name>A0A367EK56_9ACTN</name>
<feature type="region of interest" description="Disordered" evidence="1">
    <location>
        <begin position="1"/>
        <end position="100"/>
    </location>
</feature>
<proteinExistence type="predicted"/>
<keyword evidence="3" id="KW-1185">Reference proteome</keyword>
<dbReference type="Proteomes" id="UP000253507">
    <property type="component" value="Unassembled WGS sequence"/>
</dbReference>
<comment type="caution">
    <text evidence="2">The sequence shown here is derived from an EMBL/GenBank/DDBJ whole genome shotgun (WGS) entry which is preliminary data.</text>
</comment>
<organism evidence="2 3">
    <name type="scientific">Streptomyces reniochalinae</name>
    <dbReference type="NCBI Taxonomy" id="2250578"/>
    <lineage>
        <taxon>Bacteria</taxon>
        <taxon>Bacillati</taxon>
        <taxon>Actinomycetota</taxon>
        <taxon>Actinomycetes</taxon>
        <taxon>Kitasatosporales</taxon>
        <taxon>Streptomycetaceae</taxon>
        <taxon>Streptomyces</taxon>
    </lineage>
</organism>
<reference evidence="2 3" key="1">
    <citation type="submission" date="2018-06" db="EMBL/GenBank/DDBJ databases">
        <title>Streptomyces reniochalinae sp. nov. and Streptomyces diacarnus sp. nov. from marine sponges.</title>
        <authorList>
            <person name="Li L."/>
        </authorList>
    </citation>
    <scope>NUCLEOTIDE SEQUENCE [LARGE SCALE GENOMIC DNA]</scope>
    <source>
        <strain evidence="2 3">LHW50302</strain>
    </source>
</reference>
<accession>A0A367EK56</accession>
<feature type="compositionally biased region" description="Basic and acidic residues" evidence="1">
    <location>
        <begin position="78"/>
        <end position="90"/>
    </location>
</feature>
<evidence type="ECO:0000256" key="1">
    <source>
        <dbReference type="SAM" id="MobiDB-lite"/>
    </source>
</evidence>
<evidence type="ECO:0000313" key="2">
    <source>
        <dbReference type="EMBL" id="RCG18498.1"/>
    </source>
</evidence>